<feature type="signal peptide" evidence="2">
    <location>
        <begin position="1"/>
        <end position="23"/>
    </location>
</feature>
<dbReference type="AlphaFoldDB" id="A0A8B6M936"/>
<evidence type="ECO:0000313" key="4">
    <source>
        <dbReference type="Proteomes" id="UP000485880"/>
    </source>
</evidence>
<reference evidence="3 4" key="1">
    <citation type="submission" date="2019-05" db="EMBL/GenBank/DDBJ databases">
        <authorList>
            <person name="Farhan Ul Haque M."/>
        </authorList>
    </citation>
    <scope>NUCLEOTIDE SEQUENCE [LARGE SCALE GENOMIC DNA]</scope>
    <source>
        <strain evidence="3">2</strain>
    </source>
</reference>
<gene>
    <name evidence="3" type="ORF">MPC4_40011</name>
</gene>
<comment type="caution">
    <text evidence="3">The sequence shown here is derived from an EMBL/GenBank/DDBJ whole genome shotgun (WGS) entry which is preliminary data.</text>
</comment>
<accession>A0A8B6M936</accession>
<feature type="compositionally biased region" description="Pro residues" evidence="1">
    <location>
        <begin position="223"/>
        <end position="238"/>
    </location>
</feature>
<dbReference type="Proteomes" id="UP000485880">
    <property type="component" value="Unassembled WGS sequence"/>
</dbReference>
<evidence type="ECO:0008006" key="5">
    <source>
        <dbReference type="Google" id="ProtNLM"/>
    </source>
</evidence>
<sequence length="238" mass="24878">MIRRDRALFGLALAAFCSAAALARAQSPSDAQLSADHNDLSSASPARLAAPVEHIDIEPRRADAPAAQPISGTANPLWAIPIDSLHATRERPLFSASRRPPPPPITAPAQVEVSAPPPPPEPEKPQITLVGVVHGGEAELGLFSDSSGKPITLHVGQDDHGWVVRSVDLRATTLEKDNQQVKLELPARNAETAGSPFAPPVGVMASTSPAPPPPGGRFSPHPFSNPPPCPPHGPCQQP</sequence>
<protein>
    <recommendedName>
        <fullName evidence="5">General secretion pathway protein N</fullName>
    </recommendedName>
</protein>
<dbReference type="EMBL" id="CABFMQ020000098">
    <property type="protein sequence ID" value="VTZ51414.1"/>
    <property type="molecule type" value="Genomic_DNA"/>
</dbReference>
<keyword evidence="2" id="KW-0732">Signal</keyword>
<name>A0A8B6M936_METTU</name>
<dbReference type="RefSeq" id="WP_210253666.1">
    <property type="nucleotide sequence ID" value="NZ_CABFMQ020000098.1"/>
</dbReference>
<evidence type="ECO:0000256" key="2">
    <source>
        <dbReference type="SAM" id="SignalP"/>
    </source>
</evidence>
<evidence type="ECO:0000256" key="1">
    <source>
        <dbReference type="SAM" id="MobiDB-lite"/>
    </source>
</evidence>
<evidence type="ECO:0000313" key="3">
    <source>
        <dbReference type="EMBL" id="VTZ51414.1"/>
    </source>
</evidence>
<feature type="region of interest" description="Disordered" evidence="1">
    <location>
        <begin position="184"/>
        <end position="238"/>
    </location>
</feature>
<proteinExistence type="predicted"/>
<feature type="region of interest" description="Disordered" evidence="1">
    <location>
        <begin position="94"/>
        <end position="122"/>
    </location>
</feature>
<organism evidence="3 4">
    <name type="scientific">Methylocella tundrae</name>
    <dbReference type="NCBI Taxonomy" id="227605"/>
    <lineage>
        <taxon>Bacteria</taxon>
        <taxon>Pseudomonadati</taxon>
        <taxon>Pseudomonadota</taxon>
        <taxon>Alphaproteobacteria</taxon>
        <taxon>Hyphomicrobiales</taxon>
        <taxon>Beijerinckiaceae</taxon>
        <taxon>Methylocella</taxon>
    </lineage>
</organism>
<feature type="chain" id="PRO_5033006283" description="General secretion pathway protein N" evidence="2">
    <location>
        <begin position="24"/>
        <end position="238"/>
    </location>
</feature>
<keyword evidence="4" id="KW-1185">Reference proteome</keyword>